<dbReference type="RefSeq" id="WP_343801034.1">
    <property type="nucleotide sequence ID" value="NZ_BAAADE010000001.1"/>
</dbReference>
<sequence>MSTNTNERPENRHERADRIARELIDAERNKVQKKTERLRALRLEMEKWDNRSDIISAPLAFK</sequence>
<dbReference type="EMBL" id="BAAADE010000001">
    <property type="protein sequence ID" value="GAA0593399.1"/>
    <property type="molecule type" value="Genomic_DNA"/>
</dbReference>
<evidence type="ECO:0000313" key="3">
    <source>
        <dbReference type="Proteomes" id="UP001424441"/>
    </source>
</evidence>
<reference evidence="2 3" key="1">
    <citation type="journal article" date="2019" name="Int. J. Syst. Evol. Microbiol.">
        <title>The Global Catalogue of Microorganisms (GCM) 10K type strain sequencing project: providing services to taxonomists for standard genome sequencing and annotation.</title>
        <authorList>
            <consortium name="The Broad Institute Genomics Platform"/>
            <consortium name="The Broad Institute Genome Sequencing Center for Infectious Disease"/>
            <person name="Wu L."/>
            <person name="Ma J."/>
        </authorList>
    </citation>
    <scope>NUCLEOTIDE SEQUENCE [LARGE SCALE GENOMIC DNA]</scope>
    <source>
        <strain evidence="2 3">JCM 15115</strain>
    </source>
</reference>
<evidence type="ECO:0000256" key="1">
    <source>
        <dbReference type="SAM" id="Coils"/>
    </source>
</evidence>
<organism evidence="2 3">
    <name type="scientific">Paenochrobactrum glaciei</name>
    <dbReference type="NCBI Taxonomy" id="486407"/>
    <lineage>
        <taxon>Bacteria</taxon>
        <taxon>Pseudomonadati</taxon>
        <taxon>Pseudomonadota</taxon>
        <taxon>Alphaproteobacteria</taxon>
        <taxon>Hyphomicrobiales</taxon>
        <taxon>Brucellaceae</taxon>
        <taxon>Paenochrobactrum</taxon>
    </lineage>
</organism>
<proteinExistence type="predicted"/>
<comment type="caution">
    <text evidence="2">The sequence shown here is derived from an EMBL/GenBank/DDBJ whole genome shotgun (WGS) entry which is preliminary data.</text>
</comment>
<keyword evidence="3" id="KW-1185">Reference proteome</keyword>
<dbReference type="Proteomes" id="UP001424441">
    <property type="component" value="Unassembled WGS sequence"/>
</dbReference>
<feature type="coiled-coil region" evidence="1">
    <location>
        <begin position="16"/>
        <end position="51"/>
    </location>
</feature>
<gene>
    <name evidence="2" type="ORF">GCM10008943_05580</name>
</gene>
<protein>
    <submittedName>
        <fullName evidence="2">Uncharacterized protein</fullName>
    </submittedName>
</protein>
<keyword evidence="1" id="KW-0175">Coiled coil</keyword>
<evidence type="ECO:0000313" key="2">
    <source>
        <dbReference type="EMBL" id="GAA0593399.1"/>
    </source>
</evidence>
<accession>A0ABN1FLK9</accession>
<name>A0ABN1FLK9_9HYPH</name>